<organism evidence="2 3">
    <name type="scientific">Cryomyces antarcticus</name>
    <dbReference type="NCBI Taxonomy" id="329879"/>
    <lineage>
        <taxon>Eukaryota</taxon>
        <taxon>Fungi</taxon>
        <taxon>Dikarya</taxon>
        <taxon>Ascomycota</taxon>
        <taxon>Pezizomycotina</taxon>
        <taxon>Dothideomycetes</taxon>
        <taxon>Dothideomycetes incertae sedis</taxon>
        <taxon>Cryomyces</taxon>
    </lineage>
</organism>
<evidence type="ECO:0000256" key="1">
    <source>
        <dbReference type="SAM" id="MobiDB-lite"/>
    </source>
</evidence>
<sequence>MTSGVFAVASPLLSTVAFDSSALRDSISRQASSSRRLPLHIGSSIDPPRPSQVSAQVPDQSVGNAPISPDSEQQQLRAYTTQVWHSQEDSVRDGRNHLNLRNRVKGFWSRLRRIRRAQHGGHSQLARNVIAAAEPAPTVIEGFTANPTWEAVTAGEFNEGCDHGLPSSVPDHTGNTTTLPSDIHHYSQQDQRRELRFLDPKRRKVIVRTRRKHATRNFERQFARTVDTGIANVNRSLKCQCGEECGCRLSGIAASHGDSNVPNSSLASNASRYDELGVVEPSDSGSSSRYRRRSQDVRFAGERFEAAPRTSGTSLSISSPRQSGTTIDSQNSTTDDGSVSHSASVPEYNAGLHRRPTCPVPGSPRHSLSRLQTNMLHAATPAFYDRSGPPPAGVDGSRSPITHRCSVDDERTPTQENDYSIHSNGFADEPTSTQVQSPPYAISSDRPDGDLPPPYTNGVTGSADFSLAFNSSHRS</sequence>
<proteinExistence type="predicted"/>
<feature type="region of interest" description="Disordered" evidence="1">
    <location>
        <begin position="299"/>
        <end position="368"/>
    </location>
</feature>
<reference evidence="2 3" key="1">
    <citation type="submission" date="2023-08" db="EMBL/GenBank/DDBJ databases">
        <title>Black Yeasts Isolated from many extreme environments.</title>
        <authorList>
            <person name="Coleine C."/>
            <person name="Stajich J.E."/>
            <person name="Selbmann L."/>
        </authorList>
    </citation>
    <scope>NUCLEOTIDE SEQUENCE [LARGE SCALE GENOMIC DNA]</scope>
    <source>
        <strain evidence="2 3">CCFEE 536</strain>
    </source>
</reference>
<keyword evidence="3" id="KW-1185">Reference proteome</keyword>
<gene>
    <name evidence="2" type="ORF">LTR16_000054</name>
</gene>
<evidence type="ECO:0000313" key="2">
    <source>
        <dbReference type="EMBL" id="KAK5297037.1"/>
    </source>
</evidence>
<comment type="caution">
    <text evidence="2">The sequence shown here is derived from an EMBL/GenBank/DDBJ whole genome shotgun (WGS) entry which is preliminary data.</text>
</comment>
<feature type="compositionally biased region" description="Polar residues" evidence="1">
    <location>
        <begin position="414"/>
        <end position="423"/>
    </location>
</feature>
<name>A0ABR0M9F6_9PEZI</name>
<protein>
    <submittedName>
        <fullName evidence="2">Uncharacterized protein</fullName>
    </submittedName>
</protein>
<dbReference type="EMBL" id="JAVRRA010000001">
    <property type="protein sequence ID" value="KAK5297037.1"/>
    <property type="molecule type" value="Genomic_DNA"/>
</dbReference>
<evidence type="ECO:0000313" key="3">
    <source>
        <dbReference type="Proteomes" id="UP001357485"/>
    </source>
</evidence>
<feature type="region of interest" description="Disordered" evidence="1">
    <location>
        <begin position="29"/>
        <end position="73"/>
    </location>
</feature>
<feature type="compositionally biased region" description="Polar residues" evidence="1">
    <location>
        <begin position="51"/>
        <end position="63"/>
    </location>
</feature>
<accession>A0ABR0M9F6</accession>
<dbReference type="Proteomes" id="UP001357485">
    <property type="component" value="Unassembled WGS sequence"/>
</dbReference>
<feature type="region of interest" description="Disordered" evidence="1">
    <location>
        <begin position="381"/>
        <end position="475"/>
    </location>
</feature>
<feature type="compositionally biased region" description="Polar residues" evidence="1">
    <location>
        <begin position="310"/>
        <end position="343"/>
    </location>
</feature>